<sequence>MSKQALSPIRPIDHLVIAVHDLDAARAVYDRLGFTLTPEARHPFGTVNSLVQLNGGFLELLAVADEAATTKPEEEVFVGFNMNYLDDREGLSMLALRSDDPAADRADFARHGLPVFAPFRFERTGRGPDGAERDLAFALTFTRNARIRDAMFFTCHNERPENFWSPVYQTHANGASRIEAVTMVARDPADFHEFFYYFTGQHDMRSDSLTVTFDLGGGKLELMSPVGVRGFFGEAIERDPNPRFVALRVAVPSLDRVRAVLGENGVAFSELLGRVVVPASEACGVAVAFSEAE</sequence>
<dbReference type="Pfam" id="PF13468">
    <property type="entry name" value="Glyoxalase_3"/>
    <property type="match status" value="1"/>
</dbReference>
<dbReference type="STRING" id="665467.SAMN02982931_01004"/>
<dbReference type="Gene3D" id="3.10.180.10">
    <property type="entry name" value="2,3-Dihydroxybiphenyl 1,2-Dioxygenase, domain 1"/>
    <property type="match status" value="1"/>
</dbReference>
<dbReference type="InterPro" id="IPR037523">
    <property type="entry name" value="VOC_core"/>
</dbReference>
<gene>
    <name evidence="2" type="ORF">SAMN02982931_01004</name>
</gene>
<evidence type="ECO:0000313" key="3">
    <source>
        <dbReference type="Proteomes" id="UP000199071"/>
    </source>
</evidence>
<reference evidence="2 3" key="1">
    <citation type="submission" date="2016-10" db="EMBL/GenBank/DDBJ databases">
        <authorList>
            <person name="de Groot N.N."/>
        </authorList>
    </citation>
    <scope>NUCLEOTIDE SEQUENCE [LARGE SCALE GENOMIC DNA]</scope>
    <source>
        <strain evidence="2 3">ATCC 35022</strain>
    </source>
</reference>
<dbReference type="OrthoDB" id="9812467at2"/>
<feature type="domain" description="VOC" evidence="1">
    <location>
        <begin position="11"/>
        <end position="158"/>
    </location>
</feature>
<evidence type="ECO:0000313" key="2">
    <source>
        <dbReference type="EMBL" id="SDB13373.1"/>
    </source>
</evidence>
<dbReference type="SUPFAM" id="SSF54593">
    <property type="entry name" value="Glyoxalase/Bleomycin resistance protein/Dihydroxybiphenyl dioxygenase"/>
    <property type="match status" value="1"/>
</dbReference>
<organism evidence="2 3">
    <name type="scientific">Bauldia litoralis</name>
    <dbReference type="NCBI Taxonomy" id="665467"/>
    <lineage>
        <taxon>Bacteria</taxon>
        <taxon>Pseudomonadati</taxon>
        <taxon>Pseudomonadota</taxon>
        <taxon>Alphaproteobacteria</taxon>
        <taxon>Hyphomicrobiales</taxon>
        <taxon>Kaistiaceae</taxon>
        <taxon>Bauldia</taxon>
    </lineage>
</organism>
<proteinExistence type="predicted"/>
<dbReference type="InterPro" id="IPR029068">
    <property type="entry name" value="Glyas_Bleomycin-R_OHBP_Dase"/>
</dbReference>
<dbReference type="RefSeq" id="WP_090875156.1">
    <property type="nucleotide sequence ID" value="NZ_FMXQ01000002.1"/>
</dbReference>
<dbReference type="PANTHER" id="PTHR40265">
    <property type="entry name" value="BLL2707 PROTEIN"/>
    <property type="match status" value="1"/>
</dbReference>
<dbReference type="PANTHER" id="PTHR40265:SF1">
    <property type="entry name" value="GLYOXALASE-LIKE DOMAIN-CONTAINING PROTEIN"/>
    <property type="match status" value="1"/>
</dbReference>
<dbReference type="EMBL" id="FMXQ01000002">
    <property type="protein sequence ID" value="SDB13373.1"/>
    <property type="molecule type" value="Genomic_DNA"/>
</dbReference>
<dbReference type="InterPro" id="IPR025870">
    <property type="entry name" value="Glyoxalase-like_dom"/>
</dbReference>
<dbReference type="AlphaFoldDB" id="A0A1G6AYP6"/>
<evidence type="ECO:0000259" key="1">
    <source>
        <dbReference type="PROSITE" id="PS51819"/>
    </source>
</evidence>
<name>A0A1G6AYP6_9HYPH</name>
<protein>
    <submittedName>
        <fullName evidence="2">Glyoxalase-like domain-containing protein</fullName>
    </submittedName>
</protein>
<keyword evidence="3" id="KW-1185">Reference proteome</keyword>
<dbReference type="Proteomes" id="UP000199071">
    <property type="component" value="Unassembled WGS sequence"/>
</dbReference>
<accession>A0A1G6AYP6</accession>
<dbReference type="PROSITE" id="PS51819">
    <property type="entry name" value="VOC"/>
    <property type="match status" value="1"/>
</dbReference>